<dbReference type="EMBL" id="JACHMG010000001">
    <property type="protein sequence ID" value="MBB4686849.1"/>
    <property type="molecule type" value="Genomic_DNA"/>
</dbReference>
<dbReference type="InterPro" id="IPR045825">
    <property type="entry name" value="RamS"/>
</dbReference>
<proteinExistence type="predicted"/>
<feature type="region of interest" description="Disordered" evidence="1">
    <location>
        <begin position="1"/>
        <end position="29"/>
    </location>
</feature>
<dbReference type="NCBIfam" id="NF038159">
    <property type="entry name" value="lanthi_III_b"/>
    <property type="match status" value="1"/>
</dbReference>
<dbReference type="AlphaFoldDB" id="A0A840IZA9"/>
<evidence type="ECO:0000256" key="1">
    <source>
        <dbReference type="SAM" id="MobiDB-lite"/>
    </source>
</evidence>
<dbReference type="RefSeq" id="WP_184781645.1">
    <property type="nucleotide sequence ID" value="NZ_JACHMG010000001.1"/>
</dbReference>
<keyword evidence="3" id="KW-1185">Reference proteome</keyword>
<evidence type="ECO:0000313" key="3">
    <source>
        <dbReference type="Proteomes" id="UP000581769"/>
    </source>
</evidence>
<name>A0A840IZA9_9PSEU</name>
<sequence length="47" mass="5168">MEHVLELQALETPEALEGHDGLDHHGHDHSHLSLHCGYSGLSLLLCD</sequence>
<gene>
    <name evidence="2" type="ORF">BJY18_004334</name>
</gene>
<accession>A0A840IZA9</accession>
<dbReference type="Proteomes" id="UP000581769">
    <property type="component" value="Unassembled WGS sequence"/>
</dbReference>
<comment type="caution">
    <text evidence="2">The sequence shown here is derived from an EMBL/GenBank/DDBJ whole genome shotgun (WGS) entry which is preliminary data.</text>
</comment>
<evidence type="ECO:0000313" key="2">
    <source>
        <dbReference type="EMBL" id="MBB4686849.1"/>
    </source>
</evidence>
<dbReference type="Pfam" id="PF19402">
    <property type="entry name" value="RamS"/>
    <property type="match status" value="1"/>
</dbReference>
<protein>
    <recommendedName>
        <fullName evidence="4">SapB/AmfS family lantipeptide</fullName>
    </recommendedName>
</protein>
<evidence type="ECO:0008006" key="4">
    <source>
        <dbReference type="Google" id="ProtNLM"/>
    </source>
</evidence>
<feature type="compositionally biased region" description="Basic and acidic residues" evidence="1">
    <location>
        <begin position="16"/>
        <end position="29"/>
    </location>
</feature>
<organism evidence="2 3">
    <name type="scientific">Amycolatopsis jiangsuensis</name>
    <dbReference type="NCBI Taxonomy" id="1181879"/>
    <lineage>
        <taxon>Bacteria</taxon>
        <taxon>Bacillati</taxon>
        <taxon>Actinomycetota</taxon>
        <taxon>Actinomycetes</taxon>
        <taxon>Pseudonocardiales</taxon>
        <taxon>Pseudonocardiaceae</taxon>
        <taxon>Amycolatopsis</taxon>
    </lineage>
</organism>
<dbReference type="NCBIfam" id="NF033212">
    <property type="entry name" value="SapB_AmfS_lanti"/>
    <property type="match status" value="1"/>
</dbReference>
<reference evidence="2 3" key="1">
    <citation type="submission" date="2020-08" db="EMBL/GenBank/DDBJ databases">
        <title>Sequencing the genomes of 1000 actinobacteria strains.</title>
        <authorList>
            <person name="Klenk H.-P."/>
        </authorList>
    </citation>
    <scope>NUCLEOTIDE SEQUENCE [LARGE SCALE GENOMIC DNA]</scope>
    <source>
        <strain evidence="2 3">DSM 45859</strain>
    </source>
</reference>